<dbReference type="Pfam" id="PF01609">
    <property type="entry name" value="DDE_Tnp_1"/>
    <property type="match status" value="1"/>
</dbReference>
<comment type="caution">
    <text evidence="7">The sequence shown here is derived from an EMBL/GenBank/DDBJ whole genome shotgun (WGS) entry which is preliminary data.</text>
</comment>
<feature type="domain" description="Transposase InsH N-terminal" evidence="6">
    <location>
        <begin position="18"/>
        <end position="109"/>
    </location>
</feature>
<evidence type="ECO:0000256" key="4">
    <source>
        <dbReference type="SAM" id="MobiDB-lite"/>
    </source>
</evidence>
<reference evidence="7" key="1">
    <citation type="journal article" date="2015" name="Proc. Natl. Acad. Sci. U.S.A.">
        <title>Networks of energetic and metabolic interactions define dynamics in microbial communities.</title>
        <authorList>
            <person name="Embree M."/>
            <person name="Liu J.K."/>
            <person name="Al-Bassam M.M."/>
            <person name="Zengler K."/>
        </authorList>
    </citation>
    <scope>NUCLEOTIDE SEQUENCE</scope>
</reference>
<dbReference type="NCBIfam" id="NF033581">
    <property type="entry name" value="transpos_IS5_4"/>
    <property type="match status" value="1"/>
</dbReference>
<evidence type="ECO:0000259" key="5">
    <source>
        <dbReference type="Pfam" id="PF01609"/>
    </source>
</evidence>
<dbReference type="Pfam" id="PF05598">
    <property type="entry name" value="DUF772"/>
    <property type="match status" value="1"/>
</dbReference>
<feature type="region of interest" description="Disordered" evidence="4">
    <location>
        <begin position="147"/>
        <end position="170"/>
    </location>
</feature>
<evidence type="ECO:0000259" key="6">
    <source>
        <dbReference type="Pfam" id="PF05598"/>
    </source>
</evidence>
<dbReference type="PANTHER" id="PTHR35604:SF2">
    <property type="entry name" value="TRANSPOSASE INSH FOR INSERTION SEQUENCE ELEMENT IS5A-RELATED"/>
    <property type="match status" value="1"/>
</dbReference>
<protein>
    <submittedName>
        <fullName evidence="7">Transposase</fullName>
    </submittedName>
</protein>
<dbReference type="GO" id="GO:0003677">
    <property type="term" value="F:DNA binding"/>
    <property type="evidence" value="ECO:0007669"/>
    <property type="project" value="UniProtKB-KW"/>
</dbReference>
<dbReference type="PANTHER" id="PTHR35604">
    <property type="entry name" value="TRANSPOSASE INSH FOR INSERTION SEQUENCE ELEMENT IS5A-RELATED"/>
    <property type="match status" value="1"/>
</dbReference>
<organism evidence="7">
    <name type="scientific">hydrocarbon metagenome</name>
    <dbReference type="NCBI Taxonomy" id="938273"/>
    <lineage>
        <taxon>unclassified sequences</taxon>
        <taxon>metagenomes</taxon>
        <taxon>ecological metagenomes</taxon>
    </lineage>
</organism>
<proteinExistence type="predicted"/>
<evidence type="ECO:0000256" key="3">
    <source>
        <dbReference type="ARBA" id="ARBA00023172"/>
    </source>
</evidence>
<dbReference type="InterPro" id="IPR008490">
    <property type="entry name" value="Transposase_InsH_N"/>
</dbReference>
<evidence type="ECO:0000256" key="2">
    <source>
        <dbReference type="ARBA" id="ARBA00023125"/>
    </source>
</evidence>
<feature type="domain" description="Transposase IS4-like" evidence="5">
    <location>
        <begin position="137"/>
        <end position="302"/>
    </location>
</feature>
<feature type="compositionally biased region" description="Basic and acidic residues" evidence="4">
    <location>
        <begin position="157"/>
        <end position="170"/>
    </location>
</feature>
<dbReference type="InterPro" id="IPR047959">
    <property type="entry name" value="Transpos_IS5"/>
</dbReference>
<dbReference type="GO" id="GO:0004803">
    <property type="term" value="F:transposase activity"/>
    <property type="evidence" value="ECO:0007669"/>
    <property type="project" value="InterPro"/>
</dbReference>
<keyword evidence="3" id="KW-0233">DNA recombination</keyword>
<name>A0A0W8F0F8_9ZZZZ</name>
<evidence type="ECO:0000256" key="1">
    <source>
        <dbReference type="ARBA" id="ARBA00003544"/>
    </source>
</evidence>
<comment type="function">
    <text evidence="1">Involved in the transposition of the insertion sequence IS5.</text>
</comment>
<gene>
    <name evidence="7" type="ORF">ASZ90_016271</name>
</gene>
<dbReference type="AlphaFoldDB" id="A0A0W8F0F8"/>
<sequence>MENLVDFALQERYNNIKKIGDRLDEFTTLIDWKSFRLVVGDIYTNTTEQGGRPNMDIVLMVKLLVLQSMYNLSDPELEQQANDRISFMKFLDFPEKIPDQTTVWYFRERLAKAGKNKAIWKELQRQLDAKGLTIRKGTIQDATFITADPGHASTDTPRGDTAKTRRSKDGTWTKKGMKSYFGYKLHTKEDCDFGLIRALDVTTASTHDSQIDLSKEGEVVYRDRGYFGTETKGFNATMKRGVRGHPIGIRDILRNVRISRIRSPGERPYAVIKNVFHSTHTRVTTVLRVHAKMVFSAFSFNLYQLATLKKQGVLERMLSIKS</sequence>
<dbReference type="GO" id="GO:0006313">
    <property type="term" value="P:DNA transposition"/>
    <property type="evidence" value="ECO:0007669"/>
    <property type="project" value="InterPro"/>
</dbReference>
<accession>A0A0W8F0F8</accession>
<evidence type="ECO:0000313" key="7">
    <source>
        <dbReference type="EMBL" id="KUG14098.1"/>
    </source>
</evidence>
<dbReference type="EMBL" id="LNQE01001703">
    <property type="protein sequence ID" value="KUG14098.1"/>
    <property type="molecule type" value="Genomic_DNA"/>
</dbReference>
<keyword evidence="2" id="KW-0238">DNA-binding</keyword>
<dbReference type="InterPro" id="IPR002559">
    <property type="entry name" value="Transposase_11"/>
</dbReference>